<evidence type="ECO:0000313" key="6">
    <source>
        <dbReference type="EMBL" id="OWF51186.1"/>
    </source>
</evidence>
<comment type="similarity">
    <text evidence="1 5">Belongs to the short-chain dehydrogenases/reductases (SDR) family.</text>
</comment>
<dbReference type="InterPro" id="IPR002347">
    <property type="entry name" value="SDR_fam"/>
</dbReference>
<dbReference type="Gene3D" id="3.40.50.720">
    <property type="entry name" value="NAD(P)-binding Rossmann-like Domain"/>
    <property type="match status" value="1"/>
</dbReference>
<evidence type="ECO:0000256" key="5">
    <source>
        <dbReference type="RuleBase" id="RU000363"/>
    </source>
</evidence>
<dbReference type="PANTHER" id="PTHR43963:SF4">
    <property type="entry name" value="CARBONYL REDUCTASE (NADPH)"/>
    <property type="match status" value="1"/>
</dbReference>
<dbReference type="InterPro" id="IPR045313">
    <property type="entry name" value="CBR1-like"/>
</dbReference>
<organism evidence="6 7">
    <name type="scientific">Mizuhopecten yessoensis</name>
    <name type="common">Japanese scallop</name>
    <name type="synonym">Patinopecten yessoensis</name>
    <dbReference type="NCBI Taxonomy" id="6573"/>
    <lineage>
        <taxon>Eukaryota</taxon>
        <taxon>Metazoa</taxon>
        <taxon>Spiralia</taxon>
        <taxon>Lophotrochozoa</taxon>
        <taxon>Mollusca</taxon>
        <taxon>Bivalvia</taxon>
        <taxon>Autobranchia</taxon>
        <taxon>Pteriomorphia</taxon>
        <taxon>Pectinida</taxon>
        <taxon>Pectinoidea</taxon>
        <taxon>Pectinidae</taxon>
        <taxon>Mizuhopecten</taxon>
    </lineage>
</organism>
<dbReference type="OrthoDB" id="7289984at2759"/>
<dbReference type="Proteomes" id="UP000242188">
    <property type="component" value="Unassembled WGS sequence"/>
</dbReference>
<dbReference type="PRINTS" id="PR00081">
    <property type="entry name" value="GDHRDH"/>
</dbReference>
<dbReference type="InterPro" id="IPR036291">
    <property type="entry name" value="NAD(P)-bd_dom_sf"/>
</dbReference>
<proteinExistence type="inferred from homology"/>
<evidence type="ECO:0000256" key="4">
    <source>
        <dbReference type="ARBA" id="ARBA00026118"/>
    </source>
</evidence>
<dbReference type="STRING" id="6573.A0A210QR20"/>
<name>A0A210QR20_MIZYE</name>
<dbReference type="Pfam" id="PF00106">
    <property type="entry name" value="adh_short"/>
    <property type="match status" value="1"/>
</dbReference>
<keyword evidence="2" id="KW-0521">NADP</keyword>
<dbReference type="GO" id="GO:0004090">
    <property type="term" value="F:carbonyl reductase (NADPH) activity"/>
    <property type="evidence" value="ECO:0007669"/>
    <property type="project" value="UniProtKB-EC"/>
</dbReference>
<dbReference type="EC" id="1.1.1.184" evidence="4"/>
<keyword evidence="3" id="KW-0560">Oxidoreductase</keyword>
<dbReference type="PRINTS" id="PR00080">
    <property type="entry name" value="SDRFAMILY"/>
</dbReference>
<gene>
    <name evidence="6" type="ORF">KP79_PYT12302</name>
</gene>
<reference evidence="6 7" key="1">
    <citation type="journal article" date="2017" name="Nat. Ecol. Evol.">
        <title>Scallop genome provides insights into evolution of bilaterian karyotype and development.</title>
        <authorList>
            <person name="Wang S."/>
            <person name="Zhang J."/>
            <person name="Jiao W."/>
            <person name="Li J."/>
            <person name="Xun X."/>
            <person name="Sun Y."/>
            <person name="Guo X."/>
            <person name="Huan P."/>
            <person name="Dong B."/>
            <person name="Zhang L."/>
            <person name="Hu X."/>
            <person name="Sun X."/>
            <person name="Wang J."/>
            <person name="Zhao C."/>
            <person name="Wang Y."/>
            <person name="Wang D."/>
            <person name="Huang X."/>
            <person name="Wang R."/>
            <person name="Lv J."/>
            <person name="Li Y."/>
            <person name="Zhang Z."/>
            <person name="Liu B."/>
            <person name="Lu W."/>
            <person name="Hui Y."/>
            <person name="Liang J."/>
            <person name="Zhou Z."/>
            <person name="Hou R."/>
            <person name="Li X."/>
            <person name="Liu Y."/>
            <person name="Li H."/>
            <person name="Ning X."/>
            <person name="Lin Y."/>
            <person name="Zhao L."/>
            <person name="Xing Q."/>
            <person name="Dou J."/>
            <person name="Li Y."/>
            <person name="Mao J."/>
            <person name="Guo H."/>
            <person name="Dou H."/>
            <person name="Li T."/>
            <person name="Mu C."/>
            <person name="Jiang W."/>
            <person name="Fu Q."/>
            <person name="Fu X."/>
            <person name="Miao Y."/>
            <person name="Liu J."/>
            <person name="Yu Q."/>
            <person name="Li R."/>
            <person name="Liao H."/>
            <person name="Li X."/>
            <person name="Kong Y."/>
            <person name="Jiang Z."/>
            <person name="Chourrout D."/>
            <person name="Li R."/>
            <person name="Bao Z."/>
        </authorList>
    </citation>
    <scope>NUCLEOTIDE SEQUENCE [LARGE SCALE GENOMIC DNA]</scope>
    <source>
        <strain evidence="6 7">PY_sf001</strain>
    </source>
</reference>
<evidence type="ECO:0000256" key="1">
    <source>
        <dbReference type="ARBA" id="ARBA00006484"/>
    </source>
</evidence>
<dbReference type="SUPFAM" id="SSF51735">
    <property type="entry name" value="NAD(P)-binding Rossmann-fold domains"/>
    <property type="match status" value="1"/>
</dbReference>
<protein>
    <recommendedName>
        <fullName evidence="4">carbonyl reductase (NADPH)</fullName>
        <ecNumber evidence="4">1.1.1.184</ecNumber>
    </recommendedName>
</protein>
<evidence type="ECO:0000256" key="2">
    <source>
        <dbReference type="ARBA" id="ARBA00022857"/>
    </source>
</evidence>
<evidence type="ECO:0000313" key="7">
    <source>
        <dbReference type="Proteomes" id="UP000242188"/>
    </source>
</evidence>
<dbReference type="EMBL" id="NEDP02002316">
    <property type="protein sequence ID" value="OWF51186.1"/>
    <property type="molecule type" value="Genomic_DNA"/>
</dbReference>
<accession>A0A210QR20</accession>
<sequence>MRECLSWSDITHCRTLYSLLTRKVTSWQVVIFATKMASPKAVAVVTGSNKGIGLQIVKGLCQRFNGDVYLTARNEDLGQAAVQSLKAEGLNPKFHQLDITDSVSINRLRDHLQEQYGGLDVLVNNAGIAFKKNTDTSFAEQARKTCGVNFFSQVDVSDALFPLLRPHARVVNMSSMASQWSISKCSSDIQARFTDAAITLPQLKALVQEFIDAAQTNDHVKQGWSDMAYGVSKIGMTVLTFIQHRELSQDSRSDIVINSCCPGYVQTDLTSNQGPKTPEQGADTPLFLALLPPTTTTPNGEFVSDRKIQKWG</sequence>
<dbReference type="AlphaFoldDB" id="A0A210QR20"/>
<evidence type="ECO:0000256" key="3">
    <source>
        <dbReference type="ARBA" id="ARBA00023002"/>
    </source>
</evidence>
<dbReference type="PANTHER" id="PTHR43963">
    <property type="entry name" value="CARBONYL REDUCTASE 1-RELATED"/>
    <property type="match status" value="1"/>
</dbReference>
<comment type="caution">
    <text evidence="6">The sequence shown here is derived from an EMBL/GenBank/DDBJ whole genome shotgun (WGS) entry which is preliminary data.</text>
</comment>
<keyword evidence="7" id="KW-1185">Reference proteome</keyword>
<dbReference type="CDD" id="cd05324">
    <property type="entry name" value="carb_red_PTCR-like_SDR_c"/>
    <property type="match status" value="1"/>
</dbReference>